<sequence>MTKRFLLALLVVRLMLMPGAGHSQALADTLRHADWQLYWANEFNTPGDSSVVADHWQFAYPWGRNLGGAEAQYYTGEQVTVDAAGLLHLRAQRRATPRPYRVGNGPVRQLSYNSGMLFNRTSKDSLVIPGCDGNRTGFTYGLFEMRCRLPRAKTSSSAFWLYGDPDEVDVFEAGGAPEVISNNIILWSHEFWRLGPPGIANEASQSFFYWNGLGRLPDSLHTYALSWKARELVYYFDGIAIRHETRLLPLGCPLDVISNLGMASWAQDSAAALDIDYIRVYRQPRRAVARPPVAPVPPAPGILRFPHATAGVLGADAPEQRWRWAERPGQRPRLELAVNRNPADFSSLPLPARGRWLAPMVGFNDAGTARHWVASPDSGRSALRWTLYDLCGRPVRSGEQAPAPAWELRWPTLPPGTYALRLWAGAREVRQTVYQLGQPTEHVFSADWLALPAAPAEADATTPAH</sequence>
<reference evidence="4 5" key="1">
    <citation type="submission" date="2022-03" db="EMBL/GenBank/DDBJ databases">
        <title>Hymenobactersp. isolated from the air.</title>
        <authorList>
            <person name="Won M."/>
            <person name="Kwon S.-W."/>
        </authorList>
    </citation>
    <scope>NUCLEOTIDE SEQUENCE [LARGE SCALE GENOMIC DNA]</scope>
    <source>
        <strain evidence="4 5">KACC 22596</strain>
    </source>
</reference>
<dbReference type="InterPro" id="IPR013320">
    <property type="entry name" value="ConA-like_dom_sf"/>
</dbReference>
<feature type="domain" description="GH16" evidence="3">
    <location>
        <begin position="37"/>
        <end position="286"/>
    </location>
</feature>
<dbReference type="InterPro" id="IPR000757">
    <property type="entry name" value="Beta-glucanase-like"/>
</dbReference>
<name>A0ABY4BER8_9BACT</name>
<dbReference type="Proteomes" id="UP000831390">
    <property type="component" value="Chromosome"/>
</dbReference>
<comment type="similarity">
    <text evidence="1">Belongs to the glycosyl hydrolase 16 family.</text>
</comment>
<evidence type="ECO:0000256" key="1">
    <source>
        <dbReference type="ARBA" id="ARBA00006865"/>
    </source>
</evidence>
<feature type="signal peptide" evidence="2">
    <location>
        <begin position="1"/>
        <end position="27"/>
    </location>
</feature>
<organism evidence="4 5">
    <name type="scientific">Hymenobacter monticola</name>
    <dbReference type="NCBI Taxonomy" id="1705399"/>
    <lineage>
        <taxon>Bacteria</taxon>
        <taxon>Pseudomonadati</taxon>
        <taxon>Bacteroidota</taxon>
        <taxon>Cytophagia</taxon>
        <taxon>Cytophagales</taxon>
        <taxon>Hymenobacteraceae</taxon>
        <taxon>Hymenobacter</taxon>
    </lineage>
</organism>
<dbReference type="SUPFAM" id="SSF49899">
    <property type="entry name" value="Concanavalin A-like lectins/glucanases"/>
    <property type="match status" value="1"/>
</dbReference>
<evidence type="ECO:0000259" key="3">
    <source>
        <dbReference type="PROSITE" id="PS51762"/>
    </source>
</evidence>
<proteinExistence type="inferred from homology"/>
<dbReference type="PANTHER" id="PTHR10963:SF55">
    <property type="entry name" value="GLYCOSIDE HYDROLASE FAMILY 16 PROTEIN"/>
    <property type="match status" value="1"/>
</dbReference>
<dbReference type="PANTHER" id="PTHR10963">
    <property type="entry name" value="GLYCOSYL HYDROLASE-RELATED"/>
    <property type="match status" value="1"/>
</dbReference>
<dbReference type="Pfam" id="PF00722">
    <property type="entry name" value="Glyco_hydro_16"/>
    <property type="match status" value="1"/>
</dbReference>
<evidence type="ECO:0000256" key="2">
    <source>
        <dbReference type="SAM" id="SignalP"/>
    </source>
</evidence>
<evidence type="ECO:0000313" key="4">
    <source>
        <dbReference type="EMBL" id="UOE35140.1"/>
    </source>
</evidence>
<protein>
    <submittedName>
        <fullName evidence="4">Family 16 glycosylhydrolase</fullName>
    </submittedName>
</protein>
<evidence type="ECO:0000313" key="5">
    <source>
        <dbReference type="Proteomes" id="UP000831390"/>
    </source>
</evidence>
<accession>A0ABY4BER8</accession>
<dbReference type="PROSITE" id="PS51762">
    <property type="entry name" value="GH16_2"/>
    <property type="match status" value="1"/>
</dbReference>
<feature type="chain" id="PRO_5047114946" evidence="2">
    <location>
        <begin position="28"/>
        <end position="465"/>
    </location>
</feature>
<keyword evidence="5" id="KW-1185">Reference proteome</keyword>
<dbReference type="EMBL" id="CP094534">
    <property type="protein sequence ID" value="UOE35140.1"/>
    <property type="molecule type" value="Genomic_DNA"/>
</dbReference>
<dbReference type="InterPro" id="IPR050546">
    <property type="entry name" value="Glycosyl_Hydrlase_16"/>
</dbReference>
<keyword evidence="2" id="KW-0732">Signal</keyword>
<dbReference type="RefSeq" id="WP_243516669.1">
    <property type="nucleotide sequence ID" value="NZ_CP094534.1"/>
</dbReference>
<gene>
    <name evidence="4" type="ORF">MTP16_05690</name>
</gene>
<dbReference type="Gene3D" id="2.60.120.200">
    <property type="match status" value="1"/>
</dbReference>